<dbReference type="Proteomes" id="UP001359559">
    <property type="component" value="Unassembled WGS sequence"/>
</dbReference>
<protein>
    <submittedName>
        <fullName evidence="2">Uncharacterized protein</fullName>
    </submittedName>
</protein>
<comment type="caution">
    <text evidence="2">The sequence shown here is derived from an EMBL/GenBank/DDBJ whole genome shotgun (WGS) entry which is preliminary data.</text>
</comment>
<sequence length="111" mass="12432">MFYGSVYFGQFKCFWWCCLIIIEFSHWSLGLPLVLTFIMIIEILHPSVALYVPFFVSTSDGVPYTRSACNNPMAAKNGNIFLALDAAVVALHGVVMLLIALFFLVSIFIQS</sequence>
<keyword evidence="1" id="KW-0472">Membrane</keyword>
<dbReference type="AlphaFoldDB" id="A0AAN9FRY4"/>
<proteinExistence type="predicted"/>
<keyword evidence="3" id="KW-1185">Reference proteome</keyword>
<accession>A0AAN9FRY4</accession>
<dbReference type="EMBL" id="JAYKXN010000006">
    <property type="protein sequence ID" value="KAK7280056.1"/>
    <property type="molecule type" value="Genomic_DNA"/>
</dbReference>
<organism evidence="2 3">
    <name type="scientific">Clitoria ternatea</name>
    <name type="common">Butterfly pea</name>
    <dbReference type="NCBI Taxonomy" id="43366"/>
    <lineage>
        <taxon>Eukaryota</taxon>
        <taxon>Viridiplantae</taxon>
        <taxon>Streptophyta</taxon>
        <taxon>Embryophyta</taxon>
        <taxon>Tracheophyta</taxon>
        <taxon>Spermatophyta</taxon>
        <taxon>Magnoliopsida</taxon>
        <taxon>eudicotyledons</taxon>
        <taxon>Gunneridae</taxon>
        <taxon>Pentapetalae</taxon>
        <taxon>rosids</taxon>
        <taxon>fabids</taxon>
        <taxon>Fabales</taxon>
        <taxon>Fabaceae</taxon>
        <taxon>Papilionoideae</taxon>
        <taxon>50 kb inversion clade</taxon>
        <taxon>NPAAA clade</taxon>
        <taxon>indigoferoid/millettioid clade</taxon>
        <taxon>Phaseoleae</taxon>
        <taxon>Clitoria</taxon>
    </lineage>
</organism>
<evidence type="ECO:0000313" key="2">
    <source>
        <dbReference type="EMBL" id="KAK7280056.1"/>
    </source>
</evidence>
<name>A0AAN9FRY4_CLITE</name>
<feature type="transmembrane region" description="Helical" evidence="1">
    <location>
        <begin position="6"/>
        <end position="24"/>
    </location>
</feature>
<keyword evidence="1" id="KW-0812">Transmembrane</keyword>
<gene>
    <name evidence="2" type="ORF">RJT34_25118</name>
</gene>
<reference evidence="2 3" key="1">
    <citation type="submission" date="2024-01" db="EMBL/GenBank/DDBJ databases">
        <title>The genomes of 5 underutilized Papilionoideae crops provide insights into root nodulation and disease resistance.</title>
        <authorList>
            <person name="Yuan L."/>
        </authorList>
    </citation>
    <scope>NUCLEOTIDE SEQUENCE [LARGE SCALE GENOMIC DNA]</scope>
    <source>
        <strain evidence="2">LY-2023</strain>
        <tissue evidence="2">Leaf</tissue>
    </source>
</reference>
<evidence type="ECO:0000256" key="1">
    <source>
        <dbReference type="SAM" id="Phobius"/>
    </source>
</evidence>
<feature type="transmembrane region" description="Helical" evidence="1">
    <location>
        <begin position="80"/>
        <end position="109"/>
    </location>
</feature>
<keyword evidence="1" id="KW-1133">Transmembrane helix</keyword>
<evidence type="ECO:0000313" key="3">
    <source>
        <dbReference type="Proteomes" id="UP001359559"/>
    </source>
</evidence>